<feature type="compositionally biased region" description="Polar residues" evidence="1">
    <location>
        <begin position="1"/>
        <end position="15"/>
    </location>
</feature>
<feature type="transmembrane region" description="Helical" evidence="2">
    <location>
        <begin position="99"/>
        <end position="122"/>
    </location>
</feature>
<gene>
    <name evidence="3" type="ORF">P153DRAFT_385149</name>
</gene>
<dbReference type="RefSeq" id="XP_033524303.1">
    <property type="nucleotide sequence ID" value="XM_033670403.1"/>
</dbReference>
<reference evidence="3" key="1">
    <citation type="journal article" date="2020" name="Stud. Mycol.">
        <title>101 Dothideomycetes genomes: a test case for predicting lifestyles and emergence of pathogens.</title>
        <authorList>
            <person name="Haridas S."/>
            <person name="Albert R."/>
            <person name="Binder M."/>
            <person name="Bloem J."/>
            <person name="Labutti K."/>
            <person name="Salamov A."/>
            <person name="Andreopoulos B."/>
            <person name="Baker S."/>
            <person name="Barry K."/>
            <person name="Bills G."/>
            <person name="Bluhm B."/>
            <person name="Cannon C."/>
            <person name="Castanera R."/>
            <person name="Culley D."/>
            <person name="Daum C."/>
            <person name="Ezra D."/>
            <person name="Gonzalez J."/>
            <person name="Henrissat B."/>
            <person name="Kuo A."/>
            <person name="Liang C."/>
            <person name="Lipzen A."/>
            <person name="Lutzoni F."/>
            <person name="Magnuson J."/>
            <person name="Mondo S."/>
            <person name="Nolan M."/>
            <person name="Ohm R."/>
            <person name="Pangilinan J."/>
            <person name="Park H.-J."/>
            <person name="Ramirez L."/>
            <person name="Alfaro M."/>
            <person name="Sun H."/>
            <person name="Tritt A."/>
            <person name="Yoshinaga Y."/>
            <person name="Zwiers L.-H."/>
            <person name="Turgeon B."/>
            <person name="Goodwin S."/>
            <person name="Spatafora J."/>
            <person name="Crous P."/>
            <person name="Grigoriev I."/>
        </authorList>
    </citation>
    <scope>NUCLEOTIDE SEQUENCE</scope>
    <source>
        <strain evidence="3">CBS 119687</strain>
    </source>
</reference>
<keyword evidence="2" id="KW-0812">Transmembrane</keyword>
<sequence length="183" mass="20354">MLFEETTSFPFSQHSATPAPNTTSASATPTTPTHPALPDTPPTTLTQIPTRATPQHRTALPPPDLPLNMVAPLPFPLPPNCLLISTSPPRYHHGPGAHIMFHAIEALMYVLIGGWIVALVTLKTRQITRGGSVDAKYRAYRERRLREGEELRGEFERRFRGEMEGEARARVEGRAEEMRGRRG</sequence>
<feature type="compositionally biased region" description="Low complexity" evidence="1">
    <location>
        <begin position="16"/>
        <end position="50"/>
    </location>
</feature>
<evidence type="ECO:0000256" key="2">
    <source>
        <dbReference type="SAM" id="Phobius"/>
    </source>
</evidence>
<evidence type="ECO:0000256" key="1">
    <source>
        <dbReference type="SAM" id="MobiDB-lite"/>
    </source>
</evidence>
<organism evidence="3 4">
    <name type="scientific">Dothidotthia symphoricarpi CBS 119687</name>
    <dbReference type="NCBI Taxonomy" id="1392245"/>
    <lineage>
        <taxon>Eukaryota</taxon>
        <taxon>Fungi</taxon>
        <taxon>Dikarya</taxon>
        <taxon>Ascomycota</taxon>
        <taxon>Pezizomycotina</taxon>
        <taxon>Dothideomycetes</taxon>
        <taxon>Pleosporomycetidae</taxon>
        <taxon>Pleosporales</taxon>
        <taxon>Dothidotthiaceae</taxon>
        <taxon>Dothidotthia</taxon>
    </lineage>
</organism>
<feature type="region of interest" description="Disordered" evidence="1">
    <location>
        <begin position="1"/>
        <end position="63"/>
    </location>
</feature>
<dbReference type="Proteomes" id="UP000799771">
    <property type="component" value="Unassembled WGS sequence"/>
</dbReference>
<protein>
    <submittedName>
        <fullName evidence="3">Uncharacterized protein</fullName>
    </submittedName>
</protein>
<keyword evidence="2" id="KW-0472">Membrane</keyword>
<dbReference type="AlphaFoldDB" id="A0A6A6AEB9"/>
<evidence type="ECO:0000313" key="4">
    <source>
        <dbReference type="Proteomes" id="UP000799771"/>
    </source>
</evidence>
<keyword evidence="2" id="KW-1133">Transmembrane helix</keyword>
<accession>A0A6A6AEB9</accession>
<keyword evidence="4" id="KW-1185">Reference proteome</keyword>
<name>A0A6A6AEB9_9PLEO</name>
<evidence type="ECO:0000313" key="3">
    <source>
        <dbReference type="EMBL" id="KAF2129916.1"/>
    </source>
</evidence>
<dbReference type="EMBL" id="ML977505">
    <property type="protein sequence ID" value="KAF2129916.1"/>
    <property type="molecule type" value="Genomic_DNA"/>
</dbReference>
<proteinExistence type="predicted"/>
<dbReference type="GeneID" id="54410835"/>